<evidence type="ECO:0000313" key="1">
    <source>
        <dbReference type="EMBL" id="MCG2668480.1"/>
    </source>
</evidence>
<dbReference type="InterPro" id="IPR012899">
    <property type="entry name" value="LTXXQ"/>
</dbReference>
<evidence type="ECO:0000313" key="2">
    <source>
        <dbReference type="Proteomes" id="UP001139012"/>
    </source>
</evidence>
<accession>A0ABS9LN94</accession>
<name>A0ABS9LN94_9BRAD</name>
<comment type="caution">
    <text evidence="1">The sequence shown here is derived from an EMBL/GenBank/DDBJ whole genome shotgun (WGS) entry which is preliminary data.</text>
</comment>
<gene>
    <name evidence="1" type="ORF">L6637_16090</name>
</gene>
<dbReference type="Pfam" id="PF07813">
    <property type="entry name" value="LTXXQ"/>
    <property type="match status" value="2"/>
</dbReference>
<protein>
    <submittedName>
        <fullName evidence="1">Spy/CpxP family protein refolding chaperone</fullName>
    </submittedName>
</protein>
<sequence>MHSSAFRNGRLISNPAARAQIAAAAALASWHGASSGWWQHAGGGYGWVGPLFWPFAYNDLYDYTIWGDGLGFWGYGFQDIYAGLFAPYGYDALSAYLPSRPRGRRQSRGVALDQLCGSDRREIVGLPIDQIAAAVQPTEAQGASLDELGNASIDAAGLIRASCPTQVAATAPGRLAAMQQRIEAMEKAVDLVQPALDKFYGSLADEQKARFNALAEDQRRATNSGNAGASLIQNCGAPAALDWPGAEIEARLHPNDTQRAALQVLQDTSARASTSLKAACQPDEVMTPPARMAAVRKRLDVMLDGVKSVRAALEDFYGTLNDEQKAQFEAIGPRRTS</sequence>
<proteinExistence type="predicted"/>
<dbReference type="EMBL" id="JAKLUA010000004">
    <property type="protein sequence ID" value="MCG2668480.1"/>
    <property type="molecule type" value="Genomic_DNA"/>
</dbReference>
<dbReference type="Proteomes" id="UP001139012">
    <property type="component" value="Unassembled WGS sequence"/>
</dbReference>
<dbReference type="RefSeq" id="WP_237871306.1">
    <property type="nucleotide sequence ID" value="NZ_JAKLUA010000004.1"/>
</dbReference>
<organism evidence="1 2">
    <name type="scientific">Bradyrhizobium zhengyangense</name>
    <dbReference type="NCBI Taxonomy" id="2911009"/>
    <lineage>
        <taxon>Bacteria</taxon>
        <taxon>Pseudomonadati</taxon>
        <taxon>Pseudomonadota</taxon>
        <taxon>Alphaproteobacteria</taxon>
        <taxon>Hyphomicrobiales</taxon>
        <taxon>Nitrobacteraceae</taxon>
        <taxon>Bradyrhizobium</taxon>
    </lineage>
</organism>
<reference evidence="1" key="1">
    <citation type="submission" date="2022-01" db="EMBL/GenBank/DDBJ databases">
        <title>Genome sequnece data of strain Bradyrhizobium sp. nov.</title>
        <authorList>
            <person name="Zhang J."/>
        </authorList>
    </citation>
    <scope>NUCLEOTIDE SEQUENCE</scope>
    <source>
        <strain evidence="1">WYCCWR 12774</strain>
    </source>
</reference>
<keyword evidence="2" id="KW-1185">Reference proteome</keyword>